<organism evidence="4 5">
    <name type="scientific">Collybiopsis luxurians FD-317 M1</name>
    <dbReference type="NCBI Taxonomy" id="944289"/>
    <lineage>
        <taxon>Eukaryota</taxon>
        <taxon>Fungi</taxon>
        <taxon>Dikarya</taxon>
        <taxon>Basidiomycota</taxon>
        <taxon>Agaricomycotina</taxon>
        <taxon>Agaricomycetes</taxon>
        <taxon>Agaricomycetidae</taxon>
        <taxon>Agaricales</taxon>
        <taxon>Marasmiineae</taxon>
        <taxon>Omphalotaceae</taxon>
        <taxon>Collybiopsis</taxon>
        <taxon>Collybiopsis luxurians</taxon>
    </lineage>
</organism>
<dbReference type="EMBL" id="KN834766">
    <property type="protein sequence ID" value="KIK62704.1"/>
    <property type="molecule type" value="Genomic_DNA"/>
</dbReference>
<name>A0A0D0CIZ5_9AGAR</name>
<dbReference type="OrthoDB" id="2911645at2759"/>
<dbReference type="PROSITE" id="PS50294">
    <property type="entry name" value="WD_REPEATS_REGION"/>
    <property type="match status" value="2"/>
</dbReference>
<reference evidence="4 5" key="1">
    <citation type="submission" date="2014-04" db="EMBL/GenBank/DDBJ databases">
        <title>Evolutionary Origins and Diversification of the Mycorrhizal Mutualists.</title>
        <authorList>
            <consortium name="DOE Joint Genome Institute"/>
            <consortium name="Mycorrhizal Genomics Consortium"/>
            <person name="Kohler A."/>
            <person name="Kuo A."/>
            <person name="Nagy L.G."/>
            <person name="Floudas D."/>
            <person name="Copeland A."/>
            <person name="Barry K.W."/>
            <person name="Cichocki N."/>
            <person name="Veneault-Fourrey C."/>
            <person name="LaButti K."/>
            <person name="Lindquist E.A."/>
            <person name="Lipzen A."/>
            <person name="Lundell T."/>
            <person name="Morin E."/>
            <person name="Murat C."/>
            <person name="Riley R."/>
            <person name="Ohm R."/>
            <person name="Sun H."/>
            <person name="Tunlid A."/>
            <person name="Henrissat B."/>
            <person name="Grigoriev I.V."/>
            <person name="Hibbett D.S."/>
            <person name="Martin F."/>
        </authorList>
    </citation>
    <scope>NUCLEOTIDE SEQUENCE [LARGE SCALE GENOMIC DNA]</scope>
    <source>
        <strain evidence="4 5">FD-317 M1</strain>
    </source>
</reference>
<dbReference type="PROSITE" id="PS00678">
    <property type="entry name" value="WD_REPEATS_1"/>
    <property type="match status" value="2"/>
</dbReference>
<keyword evidence="1 3" id="KW-0853">WD repeat</keyword>
<dbReference type="InterPro" id="IPR001680">
    <property type="entry name" value="WD40_rpt"/>
</dbReference>
<feature type="repeat" description="WD" evidence="3">
    <location>
        <begin position="454"/>
        <end position="474"/>
    </location>
</feature>
<dbReference type="PROSITE" id="PS50082">
    <property type="entry name" value="WD_REPEATS_2"/>
    <property type="match status" value="4"/>
</dbReference>
<dbReference type="InterPro" id="IPR020472">
    <property type="entry name" value="WD40_PAC1"/>
</dbReference>
<sequence length="474" mass="52356">MPEPSSINAQDYYAKFRPHLEHDFETDGKPAPWLPDHPKKWGSEATWIHFDPESPDIPGFGINRHLSTSDDDRFLSVTVGPDIHIYSIVYPSTSTGGNGPHFQLKQVLRSGHGGGKVGFAEFQPNGNGTSRVLVSSGAYLDNRRNINTVRVWNLDAEETEAERRIPLAAYAASHAASNVLQHNAKWSQDALGDQDIARRFEKVLRVAQTRIDIEQARVLQGHVKRRAFSRDGVSLLVFEAGPEYCISVIAVDSLRARFQLRGHSDMIMWAEYSPDNKLIGTSSWDKTVRIWDAANGELVHTLTGATNQSWNAAFSPDSKTIAAGAGDRKVRLWNVESGELCYIFEGYNSWVRSLCFSQDGLTLAAGAGDSSVRIFSVLSGGDSIQHWKMGAGEGSLRGKWIEVWNVMYTARGVLIFGTTDGRVYMFDPKTGQKGKFEHGADVVGLSSTGNCITSRDGKWLFTADFDGSVRVWGI</sequence>
<evidence type="ECO:0000313" key="4">
    <source>
        <dbReference type="EMBL" id="KIK62704.1"/>
    </source>
</evidence>
<gene>
    <name evidence="4" type="ORF">GYMLUDRAFT_223268</name>
</gene>
<dbReference type="Pfam" id="PF00400">
    <property type="entry name" value="WD40"/>
    <property type="match status" value="4"/>
</dbReference>
<keyword evidence="5" id="KW-1185">Reference proteome</keyword>
<evidence type="ECO:0008006" key="6">
    <source>
        <dbReference type="Google" id="ProtNLM"/>
    </source>
</evidence>
<dbReference type="PANTHER" id="PTHR19879">
    <property type="entry name" value="TRANSCRIPTION INITIATION FACTOR TFIID"/>
    <property type="match status" value="1"/>
</dbReference>
<dbReference type="InterPro" id="IPR019775">
    <property type="entry name" value="WD40_repeat_CS"/>
</dbReference>
<proteinExistence type="predicted"/>
<evidence type="ECO:0000256" key="3">
    <source>
        <dbReference type="PROSITE-ProRule" id="PRU00221"/>
    </source>
</evidence>
<feature type="repeat" description="WD" evidence="3">
    <location>
        <begin position="344"/>
        <end position="377"/>
    </location>
</feature>
<dbReference type="HOGENOM" id="CLU_031896_0_0_1"/>
<feature type="repeat" description="WD" evidence="3">
    <location>
        <begin position="302"/>
        <end position="343"/>
    </location>
</feature>
<dbReference type="AlphaFoldDB" id="A0A0D0CIZ5"/>
<dbReference type="PRINTS" id="PR00320">
    <property type="entry name" value="GPROTEINBRPT"/>
</dbReference>
<dbReference type="SMART" id="SM00320">
    <property type="entry name" value="WD40"/>
    <property type="match status" value="6"/>
</dbReference>
<dbReference type="Proteomes" id="UP000053593">
    <property type="component" value="Unassembled WGS sequence"/>
</dbReference>
<dbReference type="PANTHER" id="PTHR19879:SF9">
    <property type="entry name" value="TRANSCRIPTION INITIATION FACTOR TFIID SUBUNIT 5"/>
    <property type="match status" value="1"/>
</dbReference>
<evidence type="ECO:0000313" key="5">
    <source>
        <dbReference type="Proteomes" id="UP000053593"/>
    </source>
</evidence>
<dbReference type="CDD" id="cd00200">
    <property type="entry name" value="WD40"/>
    <property type="match status" value="1"/>
</dbReference>
<feature type="repeat" description="WD" evidence="3">
    <location>
        <begin position="260"/>
        <end position="301"/>
    </location>
</feature>
<dbReference type="InterPro" id="IPR036322">
    <property type="entry name" value="WD40_repeat_dom_sf"/>
</dbReference>
<dbReference type="Gene3D" id="2.130.10.10">
    <property type="entry name" value="YVTN repeat-like/Quinoprotein amine dehydrogenase"/>
    <property type="match status" value="2"/>
</dbReference>
<protein>
    <recommendedName>
        <fullName evidence="6">WD40 repeat-like protein</fullName>
    </recommendedName>
</protein>
<keyword evidence="2" id="KW-0677">Repeat</keyword>
<dbReference type="SUPFAM" id="SSF50978">
    <property type="entry name" value="WD40 repeat-like"/>
    <property type="match status" value="1"/>
</dbReference>
<evidence type="ECO:0000256" key="2">
    <source>
        <dbReference type="ARBA" id="ARBA00022737"/>
    </source>
</evidence>
<evidence type="ECO:0000256" key="1">
    <source>
        <dbReference type="ARBA" id="ARBA00022574"/>
    </source>
</evidence>
<dbReference type="InterPro" id="IPR015943">
    <property type="entry name" value="WD40/YVTN_repeat-like_dom_sf"/>
</dbReference>
<accession>A0A0D0CIZ5</accession>